<dbReference type="SUPFAM" id="SSF48371">
    <property type="entry name" value="ARM repeat"/>
    <property type="match status" value="1"/>
</dbReference>
<name>A0AB34T6U2_9BIFI</name>
<dbReference type="InterPro" id="IPR016024">
    <property type="entry name" value="ARM-type_fold"/>
</dbReference>
<evidence type="ECO:0000256" key="1">
    <source>
        <dbReference type="SAM" id="MobiDB-lite"/>
    </source>
</evidence>
<dbReference type="Proteomes" id="UP000037239">
    <property type="component" value="Unassembled WGS sequence"/>
</dbReference>
<dbReference type="EMBL" id="AWFK01000021">
    <property type="protein sequence ID" value="KOA47836.1"/>
    <property type="molecule type" value="Genomic_DNA"/>
</dbReference>
<evidence type="ECO:0008006" key="4">
    <source>
        <dbReference type="Google" id="ProtNLM"/>
    </source>
</evidence>
<reference evidence="2 3" key="1">
    <citation type="journal article" date="2015" name="Int J Genomics">
        <title>Comparative Genomics Revealed Genetic Diversity and Species/Strain-Level Differences in Carbohydrate Metabolism of Three Probiotic Bifidobacterial Species.</title>
        <authorList>
            <person name="Odamaki T."/>
            <person name="Horigome A."/>
            <person name="Sugahara H."/>
            <person name="Hashikura N."/>
            <person name="Minami J."/>
            <person name="Xiao J.Z."/>
            <person name="Abe F."/>
        </authorList>
    </citation>
    <scope>NUCLEOTIDE SEQUENCE [LARGE SCALE GENOMIC DNA]</scope>
    <source>
        <strain evidence="2 3">MCC 0483</strain>
    </source>
</reference>
<accession>A0AB34T6U2</accession>
<dbReference type="RefSeq" id="WP_241486778.1">
    <property type="nucleotide sequence ID" value="NZ_AWFK01000021.1"/>
</dbReference>
<protein>
    <recommendedName>
        <fullName evidence="4">DNA alkylation repair protein</fullName>
    </recommendedName>
</protein>
<dbReference type="Gene3D" id="1.25.10.90">
    <property type="match status" value="1"/>
</dbReference>
<dbReference type="Pfam" id="PF08713">
    <property type="entry name" value="DNA_alkylation"/>
    <property type="match status" value="1"/>
</dbReference>
<gene>
    <name evidence="2" type="ORF">BAAM0483_09185</name>
</gene>
<comment type="caution">
    <text evidence="2">The sequence shown here is derived from an EMBL/GenBank/DDBJ whole genome shotgun (WGS) entry which is preliminary data.</text>
</comment>
<dbReference type="CDD" id="cd06561">
    <property type="entry name" value="AlkD_like"/>
    <property type="match status" value="1"/>
</dbReference>
<sequence>MTGPFFSAPGPFRQGGAHAHHDCRHGEGPRASGIPLAAPDYKAFNAKLIPNIDPATMLGVRMPQLRALVKQLRRGGLRVLGEFLDDLPHRRFGENMLHAILIADLHPSITETIAALSRFLPYADNWAVTDTIRVPPLSDADARIWLDQLERWMHVDHPYTVRYAAVALMTDFLDERFAAAQLRLVEAIRRDDYYVNMARTWYFATALAKQWEDTLLLLEQRRLDAWTHNKTIQKTCESYRVPAEHKTLLRSLRLPRVQNTL</sequence>
<dbReference type="AlphaFoldDB" id="A0AB34T6U2"/>
<proteinExistence type="predicted"/>
<feature type="region of interest" description="Disordered" evidence="1">
    <location>
        <begin position="1"/>
        <end position="31"/>
    </location>
</feature>
<evidence type="ECO:0000313" key="3">
    <source>
        <dbReference type="Proteomes" id="UP000037239"/>
    </source>
</evidence>
<evidence type="ECO:0000313" key="2">
    <source>
        <dbReference type="EMBL" id="KOA47836.1"/>
    </source>
</evidence>
<dbReference type="InterPro" id="IPR014825">
    <property type="entry name" value="DNA_alkylation"/>
</dbReference>
<organism evidence="2 3">
    <name type="scientific">Bifidobacterium animalis subsp. animalis MCC 0483</name>
    <dbReference type="NCBI Taxonomy" id="1365955"/>
    <lineage>
        <taxon>Bacteria</taxon>
        <taxon>Bacillati</taxon>
        <taxon>Actinomycetota</taxon>
        <taxon>Actinomycetes</taxon>
        <taxon>Bifidobacteriales</taxon>
        <taxon>Bifidobacteriaceae</taxon>
        <taxon>Bifidobacterium</taxon>
    </lineage>
</organism>